<dbReference type="EMBL" id="CP093343">
    <property type="protein sequence ID" value="WOG84857.1"/>
    <property type="molecule type" value="Genomic_DNA"/>
</dbReference>
<dbReference type="Proteomes" id="UP000077755">
    <property type="component" value="Chromosome 1"/>
</dbReference>
<proteinExistence type="inferred from homology"/>
<dbReference type="PANTHER" id="PTHR13068:SF236">
    <property type="entry name" value="OS02G0749800 PROTEIN"/>
    <property type="match status" value="1"/>
</dbReference>
<dbReference type="PANTHER" id="PTHR13068">
    <property type="entry name" value="CGI-12 PROTEIN-RELATED"/>
    <property type="match status" value="1"/>
</dbReference>
<accession>A0AAF1ALG3</accession>
<dbReference type="AlphaFoldDB" id="A0AAF1ALG3"/>
<dbReference type="Pfam" id="PF02536">
    <property type="entry name" value="mTERF"/>
    <property type="match status" value="2"/>
</dbReference>
<name>A0AAF1ALG3_DAUCS</name>
<dbReference type="FunFam" id="1.25.70.10:FF:000001">
    <property type="entry name" value="Mitochondrial transcription termination factor-like"/>
    <property type="match status" value="1"/>
</dbReference>
<reference evidence="4" key="1">
    <citation type="journal article" date="2016" name="Nat. Genet.">
        <title>A high-quality carrot genome assembly provides new insights into carotenoid accumulation and asterid genome evolution.</title>
        <authorList>
            <person name="Iorizzo M."/>
            <person name="Ellison S."/>
            <person name="Senalik D."/>
            <person name="Zeng P."/>
            <person name="Satapoomin P."/>
            <person name="Huang J."/>
            <person name="Bowman M."/>
            <person name="Iovene M."/>
            <person name="Sanseverino W."/>
            <person name="Cavagnaro P."/>
            <person name="Yildiz M."/>
            <person name="Macko-Podgorni A."/>
            <person name="Moranska E."/>
            <person name="Grzebelus E."/>
            <person name="Grzebelus D."/>
            <person name="Ashrafi H."/>
            <person name="Zheng Z."/>
            <person name="Cheng S."/>
            <person name="Spooner D."/>
            <person name="Van Deynze A."/>
            <person name="Simon P."/>
        </authorList>
    </citation>
    <scope>NUCLEOTIDE SEQUENCE</scope>
    <source>
        <tissue evidence="4">Leaf</tissue>
    </source>
</reference>
<comment type="similarity">
    <text evidence="1">Belongs to the mTERF family.</text>
</comment>
<keyword evidence="2" id="KW-0804">Transcription</keyword>
<keyword evidence="2" id="KW-0806">Transcription termination</keyword>
<keyword evidence="3" id="KW-0809">Transit peptide</keyword>
<organism evidence="4 5">
    <name type="scientific">Daucus carota subsp. sativus</name>
    <name type="common">Carrot</name>
    <dbReference type="NCBI Taxonomy" id="79200"/>
    <lineage>
        <taxon>Eukaryota</taxon>
        <taxon>Viridiplantae</taxon>
        <taxon>Streptophyta</taxon>
        <taxon>Embryophyta</taxon>
        <taxon>Tracheophyta</taxon>
        <taxon>Spermatophyta</taxon>
        <taxon>Magnoliopsida</taxon>
        <taxon>eudicotyledons</taxon>
        <taxon>Gunneridae</taxon>
        <taxon>Pentapetalae</taxon>
        <taxon>asterids</taxon>
        <taxon>campanulids</taxon>
        <taxon>Apiales</taxon>
        <taxon>Apiaceae</taxon>
        <taxon>Apioideae</taxon>
        <taxon>Scandiceae</taxon>
        <taxon>Daucinae</taxon>
        <taxon>Daucus</taxon>
        <taxon>Daucus sect. Daucus</taxon>
    </lineage>
</organism>
<keyword evidence="2" id="KW-0805">Transcription regulation</keyword>
<dbReference type="GO" id="GO:0006353">
    <property type="term" value="P:DNA-templated transcription termination"/>
    <property type="evidence" value="ECO:0007669"/>
    <property type="project" value="UniProtKB-KW"/>
</dbReference>
<evidence type="ECO:0000256" key="2">
    <source>
        <dbReference type="ARBA" id="ARBA00022472"/>
    </source>
</evidence>
<gene>
    <name evidence="4" type="ORF">DCAR_0104042</name>
</gene>
<evidence type="ECO:0000256" key="1">
    <source>
        <dbReference type="ARBA" id="ARBA00007692"/>
    </source>
</evidence>
<protein>
    <submittedName>
        <fullName evidence="4">Uncharacterized protein</fullName>
    </submittedName>
</protein>
<dbReference type="SMART" id="SM00733">
    <property type="entry name" value="Mterf"/>
    <property type="match status" value="8"/>
</dbReference>
<evidence type="ECO:0000313" key="4">
    <source>
        <dbReference type="EMBL" id="WOG84857.1"/>
    </source>
</evidence>
<evidence type="ECO:0000256" key="3">
    <source>
        <dbReference type="ARBA" id="ARBA00022946"/>
    </source>
</evidence>
<dbReference type="InterPro" id="IPR003690">
    <property type="entry name" value="MTERF"/>
</dbReference>
<keyword evidence="5" id="KW-1185">Reference proteome</keyword>
<dbReference type="Gene3D" id="1.25.70.10">
    <property type="entry name" value="Transcription termination factor 3, mitochondrial"/>
    <property type="match status" value="1"/>
</dbReference>
<dbReference type="GO" id="GO:0003676">
    <property type="term" value="F:nucleic acid binding"/>
    <property type="evidence" value="ECO:0007669"/>
    <property type="project" value="InterPro"/>
</dbReference>
<dbReference type="InterPro" id="IPR038538">
    <property type="entry name" value="MTERF_sf"/>
</dbReference>
<evidence type="ECO:0000313" key="5">
    <source>
        <dbReference type="Proteomes" id="UP000077755"/>
    </source>
</evidence>
<sequence length="389" mass="45171">MFKSHLQTLIINHRTLPNLNHCLIRPIFRSYSPKRTIDSSEFKISFLKNKCGLSGKHLIRASKCVHFDSSDHRPDSVLELFRNFGFPQPNITRIVSVVPRVLQSLKPEELLKPKLDFLLSMEMSHAMVVRIVTRDPRILVRSLNKHLIPTFDQLKDIIGCGPNAVALLKCGPFIFTNTAEVLPNIRFLLRQGIPISQIFKFVSQYSRILCYPHDRFCQVFLMVEGMNFDYSSSYFIHALHALSFHNDSTWESRCLLLRSFGFSNDEILKVFKKSPLIMCYKENHINKKVEFFLKKLQWTPSRLSCNPKVLCYSLEKRTIPRCSVLQVLVSISSTSKSYNISTILAIAERKFVRDFVSVYKDELPEVMEAYKGKMKFDEYTFKQKGLLKL</sequence>
<reference evidence="4" key="2">
    <citation type="submission" date="2022-03" db="EMBL/GenBank/DDBJ databases">
        <title>Draft title - Genomic analysis of global carrot germplasm unveils the trajectory of domestication and the origin of high carotenoid orange carrot.</title>
        <authorList>
            <person name="Iorizzo M."/>
            <person name="Ellison S."/>
            <person name="Senalik D."/>
            <person name="Macko-Podgorni A."/>
            <person name="Grzebelus D."/>
            <person name="Bostan H."/>
            <person name="Rolling W."/>
            <person name="Curaba J."/>
            <person name="Simon P."/>
        </authorList>
    </citation>
    <scope>NUCLEOTIDE SEQUENCE</scope>
    <source>
        <tissue evidence="4">Leaf</tissue>
    </source>
</reference>